<protein>
    <submittedName>
        <fullName evidence="2">Uncharacterized protein</fullName>
    </submittedName>
</protein>
<feature type="compositionally biased region" description="Polar residues" evidence="1">
    <location>
        <begin position="29"/>
        <end position="38"/>
    </location>
</feature>
<dbReference type="Proteomes" id="UP000009183">
    <property type="component" value="Chromosome 9"/>
</dbReference>
<sequence>MRYSAVALRIGSFTLLGVSQHTVEFRGPRSSQDPQLCSKSPPGSHGECLDA</sequence>
<feature type="region of interest" description="Disordered" evidence="1">
    <location>
        <begin position="25"/>
        <end position="51"/>
    </location>
</feature>
<accession>D7SRW5</accession>
<dbReference type="EMBL" id="FN594972">
    <property type="protein sequence ID" value="CBI18397.3"/>
    <property type="molecule type" value="Genomic_DNA"/>
</dbReference>
<organism evidence="2 3">
    <name type="scientific">Vitis vinifera</name>
    <name type="common">Grape</name>
    <dbReference type="NCBI Taxonomy" id="29760"/>
    <lineage>
        <taxon>Eukaryota</taxon>
        <taxon>Viridiplantae</taxon>
        <taxon>Streptophyta</taxon>
        <taxon>Embryophyta</taxon>
        <taxon>Tracheophyta</taxon>
        <taxon>Spermatophyta</taxon>
        <taxon>Magnoliopsida</taxon>
        <taxon>eudicotyledons</taxon>
        <taxon>Gunneridae</taxon>
        <taxon>Pentapetalae</taxon>
        <taxon>rosids</taxon>
        <taxon>Vitales</taxon>
        <taxon>Vitaceae</taxon>
        <taxon>Viteae</taxon>
        <taxon>Vitis</taxon>
    </lineage>
</organism>
<dbReference type="HOGENOM" id="CLU_3110342_0_0_1"/>
<reference evidence="3" key="1">
    <citation type="journal article" date="2007" name="Nature">
        <title>The grapevine genome sequence suggests ancestral hexaploidization in major angiosperm phyla.</title>
        <authorList>
            <consortium name="The French-Italian Public Consortium for Grapevine Genome Characterization."/>
            <person name="Jaillon O."/>
            <person name="Aury J.-M."/>
            <person name="Noel B."/>
            <person name="Policriti A."/>
            <person name="Clepet C."/>
            <person name="Casagrande A."/>
            <person name="Choisne N."/>
            <person name="Aubourg S."/>
            <person name="Vitulo N."/>
            <person name="Jubin C."/>
            <person name="Vezzi A."/>
            <person name="Legeai F."/>
            <person name="Hugueney P."/>
            <person name="Dasilva C."/>
            <person name="Horner D."/>
            <person name="Mica E."/>
            <person name="Jublot D."/>
            <person name="Poulain J."/>
            <person name="Bruyere C."/>
            <person name="Billault A."/>
            <person name="Segurens B."/>
            <person name="Gouyvenoux M."/>
            <person name="Ugarte E."/>
            <person name="Cattonaro F."/>
            <person name="Anthouard V."/>
            <person name="Vico V."/>
            <person name="Del Fabbro C."/>
            <person name="Alaux M."/>
            <person name="Di Gaspero G."/>
            <person name="Dumas V."/>
            <person name="Felice N."/>
            <person name="Paillard S."/>
            <person name="Juman I."/>
            <person name="Moroldo M."/>
            <person name="Scalabrin S."/>
            <person name="Canaguier A."/>
            <person name="Le Clainche I."/>
            <person name="Malacrida G."/>
            <person name="Durand E."/>
            <person name="Pesole G."/>
            <person name="Laucou V."/>
            <person name="Chatelet P."/>
            <person name="Merdinoglu D."/>
            <person name="Delledonne M."/>
            <person name="Pezzotti M."/>
            <person name="Lecharny A."/>
            <person name="Scarpelli C."/>
            <person name="Artiguenave F."/>
            <person name="Pe M.E."/>
            <person name="Valle G."/>
            <person name="Morgante M."/>
            <person name="Caboche M."/>
            <person name="Adam-Blondon A.-F."/>
            <person name="Weissenbach J."/>
            <person name="Quetier F."/>
            <person name="Wincker P."/>
        </authorList>
    </citation>
    <scope>NUCLEOTIDE SEQUENCE [LARGE SCALE GENOMIC DNA]</scope>
    <source>
        <strain evidence="3">cv. Pinot noir / PN40024</strain>
    </source>
</reference>
<gene>
    <name evidence="2" type="ordered locus">VIT_09s0054g01320</name>
</gene>
<keyword evidence="3" id="KW-1185">Reference proteome</keyword>
<name>D7SRW5_VITVI</name>
<evidence type="ECO:0000313" key="2">
    <source>
        <dbReference type="EMBL" id="CBI18397.3"/>
    </source>
</evidence>
<proteinExistence type="predicted"/>
<dbReference type="InParanoid" id="D7SRW5"/>
<dbReference type="PaxDb" id="29760-VIT_09s0054g01320.t01"/>
<dbReference type="AlphaFoldDB" id="D7SRW5"/>
<evidence type="ECO:0000256" key="1">
    <source>
        <dbReference type="SAM" id="MobiDB-lite"/>
    </source>
</evidence>
<evidence type="ECO:0000313" key="3">
    <source>
        <dbReference type="Proteomes" id="UP000009183"/>
    </source>
</evidence>